<dbReference type="Proteomes" id="UP001151532">
    <property type="component" value="Chromosome 19"/>
</dbReference>
<keyword evidence="2" id="KW-1185">Reference proteome</keyword>
<accession>A0A9Q0ZRN3</accession>
<gene>
    <name evidence="1" type="ORF">OIU79_030358</name>
</gene>
<sequence length="120" mass="13402">MNVFSQRFNRLYYQKPPVQQNTSANIVRHQQVHPSTLITKHYVNRPENGNCSAQEPLIVRKAERITTLGPLALLPSSSFSRKAERITTLGPLALLPNSSLSKAIPLATLLGEVQRTFPNL</sequence>
<name>A0A9Q0ZRN3_SALPP</name>
<reference evidence="1" key="2">
    <citation type="journal article" date="2023" name="Int. J. Mol. Sci.">
        <title>De Novo Assembly and Annotation of 11 Diverse Shrub Willow (Salix) Genomes Reveals Novel Gene Organization in Sex-Linked Regions.</title>
        <authorList>
            <person name="Hyden B."/>
            <person name="Feng K."/>
            <person name="Yates T.B."/>
            <person name="Jawdy S."/>
            <person name="Cereghino C."/>
            <person name="Smart L.B."/>
            <person name="Muchero W."/>
        </authorList>
    </citation>
    <scope>NUCLEOTIDE SEQUENCE</scope>
    <source>
        <tissue evidence="1">Shoot tip</tissue>
    </source>
</reference>
<proteinExistence type="predicted"/>
<comment type="caution">
    <text evidence="1">The sequence shown here is derived from an EMBL/GenBank/DDBJ whole genome shotgun (WGS) entry which is preliminary data.</text>
</comment>
<dbReference type="EMBL" id="JAPFFK010000009">
    <property type="protein sequence ID" value="KAJ6744027.1"/>
    <property type="molecule type" value="Genomic_DNA"/>
</dbReference>
<evidence type="ECO:0000313" key="2">
    <source>
        <dbReference type="Proteomes" id="UP001151532"/>
    </source>
</evidence>
<dbReference type="AlphaFoldDB" id="A0A9Q0ZRN3"/>
<protein>
    <submittedName>
        <fullName evidence="1">Uncharacterized protein</fullName>
    </submittedName>
</protein>
<evidence type="ECO:0000313" key="1">
    <source>
        <dbReference type="EMBL" id="KAJ6744027.1"/>
    </source>
</evidence>
<organism evidence="1 2">
    <name type="scientific">Salix purpurea</name>
    <name type="common">Purple osier willow</name>
    <dbReference type="NCBI Taxonomy" id="77065"/>
    <lineage>
        <taxon>Eukaryota</taxon>
        <taxon>Viridiplantae</taxon>
        <taxon>Streptophyta</taxon>
        <taxon>Embryophyta</taxon>
        <taxon>Tracheophyta</taxon>
        <taxon>Spermatophyta</taxon>
        <taxon>Magnoliopsida</taxon>
        <taxon>eudicotyledons</taxon>
        <taxon>Gunneridae</taxon>
        <taxon>Pentapetalae</taxon>
        <taxon>rosids</taxon>
        <taxon>fabids</taxon>
        <taxon>Malpighiales</taxon>
        <taxon>Salicaceae</taxon>
        <taxon>Saliceae</taxon>
        <taxon>Salix</taxon>
    </lineage>
</organism>
<reference evidence="1" key="1">
    <citation type="submission" date="2022-11" db="EMBL/GenBank/DDBJ databases">
        <authorList>
            <person name="Hyden B.L."/>
            <person name="Feng K."/>
            <person name="Yates T."/>
            <person name="Jawdy S."/>
            <person name="Smart L.B."/>
            <person name="Muchero W."/>
        </authorList>
    </citation>
    <scope>NUCLEOTIDE SEQUENCE</scope>
    <source>
        <tissue evidence="1">Shoot tip</tissue>
    </source>
</reference>